<evidence type="ECO:0000259" key="4">
    <source>
        <dbReference type="PROSITE" id="PS01124"/>
    </source>
</evidence>
<organism evidence="5 6">
    <name type="scientific">Streptomyces cinerochromogenes</name>
    <dbReference type="NCBI Taxonomy" id="66422"/>
    <lineage>
        <taxon>Bacteria</taxon>
        <taxon>Bacillati</taxon>
        <taxon>Actinomycetota</taxon>
        <taxon>Actinomycetes</taxon>
        <taxon>Kitasatosporales</taxon>
        <taxon>Streptomycetaceae</taxon>
        <taxon>Streptomyces</taxon>
    </lineage>
</organism>
<keyword evidence="1" id="KW-0805">Transcription regulation</keyword>
<dbReference type="PROSITE" id="PS01124">
    <property type="entry name" value="HTH_ARAC_FAMILY_2"/>
    <property type="match status" value="1"/>
</dbReference>
<dbReference type="Pfam" id="PF12833">
    <property type="entry name" value="HTH_18"/>
    <property type="match status" value="1"/>
</dbReference>
<evidence type="ECO:0000256" key="1">
    <source>
        <dbReference type="ARBA" id="ARBA00023015"/>
    </source>
</evidence>
<feature type="domain" description="HTH araC/xylS-type" evidence="4">
    <location>
        <begin position="130"/>
        <end position="227"/>
    </location>
</feature>
<dbReference type="SMART" id="SM00342">
    <property type="entry name" value="HTH_ARAC"/>
    <property type="match status" value="1"/>
</dbReference>
<dbReference type="InterPro" id="IPR046532">
    <property type="entry name" value="DUF6597"/>
</dbReference>
<dbReference type="Proteomes" id="UP001604267">
    <property type="component" value="Unassembled WGS sequence"/>
</dbReference>
<evidence type="ECO:0000313" key="5">
    <source>
        <dbReference type="EMBL" id="MFG3015327.1"/>
    </source>
</evidence>
<name>A0ABW7BH90_9ACTN</name>
<reference evidence="5 6" key="1">
    <citation type="submission" date="2024-10" db="EMBL/GenBank/DDBJ databases">
        <title>The Natural Products Discovery Center: Release of the First 8490 Sequenced Strains for Exploring Actinobacteria Biosynthetic Diversity.</title>
        <authorList>
            <person name="Kalkreuter E."/>
            <person name="Kautsar S.A."/>
            <person name="Yang D."/>
            <person name="Bader C.D."/>
            <person name="Teijaro C.N."/>
            <person name="Fluegel L."/>
            <person name="Davis C.M."/>
            <person name="Simpson J.R."/>
            <person name="Lauterbach L."/>
            <person name="Steele A.D."/>
            <person name="Gui C."/>
            <person name="Meng S."/>
            <person name="Li G."/>
            <person name="Viehrig K."/>
            <person name="Ye F."/>
            <person name="Su P."/>
            <person name="Kiefer A.F."/>
            <person name="Nichols A."/>
            <person name="Cepeda A.J."/>
            <person name="Yan W."/>
            <person name="Fan B."/>
            <person name="Jiang Y."/>
            <person name="Adhikari A."/>
            <person name="Zheng C.-J."/>
            <person name="Schuster L."/>
            <person name="Cowan T.M."/>
            <person name="Smanski M.J."/>
            <person name="Chevrette M.G."/>
            <person name="De Carvalho L.P.S."/>
            <person name="Shen B."/>
        </authorList>
    </citation>
    <scope>NUCLEOTIDE SEQUENCE [LARGE SCALE GENOMIC DNA]</scope>
    <source>
        <strain evidence="5 6">NPDC048320</strain>
    </source>
</reference>
<evidence type="ECO:0000313" key="6">
    <source>
        <dbReference type="Proteomes" id="UP001604267"/>
    </source>
</evidence>
<evidence type="ECO:0000256" key="2">
    <source>
        <dbReference type="ARBA" id="ARBA00023125"/>
    </source>
</evidence>
<dbReference type="Gene3D" id="1.10.10.60">
    <property type="entry name" value="Homeodomain-like"/>
    <property type="match status" value="1"/>
</dbReference>
<keyword evidence="3" id="KW-0804">Transcription</keyword>
<dbReference type="InterPro" id="IPR018060">
    <property type="entry name" value="HTH_AraC"/>
</dbReference>
<dbReference type="InterPro" id="IPR050204">
    <property type="entry name" value="AraC_XylS_family_regulators"/>
</dbReference>
<dbReference type="PANTHER" id="PTHR46796">
    <property type="entry name" value="HTH-TYPE TRANSCRIPTIONAL ACTIVATOR RHAS-RELATED"/>
    <property type="match status" value="1"/>
</dbReference>
<dbReference type="EMBL" id="JBICYV010000019">
    <property type="protein sequence ID" value="MFG3015327.1"/>
    <property type="molecule type" value="Genomic_DNA"/>
</dbReference>
<gene>
    <name evidence="5" type="ORF">ACGFZB_33810</name>
</gene>
<keyword evidence="6" id="KW-1185">Reference proteome</keyword>
<accession>A0ABW7BH90</accession>
<proteinExistence type="predicted"/>
<dbReference type="PANTHER" id="PTHR46796:SF15">
    <property type="entry name" value="BLL1074 PROTEIN"/>
    <property type="match status" value="1"/>
</dbReference>
<dbReference type="Pfam" id="PF20240">
    <property type="entry name" value="DUF6597"/>
    <property type="match status" value="1"/>
</dbReference>
<keyword evidence="2" id="KW-0238">DNA-binding</keyword>
<comment type="caution">
    <text evidence="5">The sequence shown here is derived from an EMBL/GenBank/DDBJ whole genome shotgun (WGS) entry which is preliminary data.</text>
</comment>
<dbReference type="RefSeq" id="WP_392822877.1">
    <property type="nucleotide sequence ID" value="NZ_JBICYV010000019.1"/>
</dbReference>
<protein>
    <submittedName>
        <fullName evidence="5">Helix-turn-helix domain-containing protein</fullName>
    </submittedName>
</protein>
<sequence length="229" mass="24482">MYAERASRLTGAVVWTNSPAGTGVRPVLPDGCMDLLWSEGRLLVAGPDTRPYAPEGPARSWAGVRFFPGTAPALLGVPAHELRDLRVELADLWPAARVRRLCDRIAAAPDPASALEDVALDRAAEAGPPDPVLRRLVECLGEGRSVSVTAAELGLGERRLHRRCLTAFGYGPKTLARILRLQRALALARSGTPYAETAVRAGYADQPHLAREVRQLAGMPLGELLASDG</sequence>
<evidence type="ECO:0000256" key="3">
    <source>
        <dbReference type="ARBA" id="ARBA00023163"/>
    </source>
</evidence>